<dbReference type="SUPFAM" id="SSF48498">
    <property type="entry name" value="Tetracyclin repressor-like, C-terminal domain"/>
    <property type="match status" value="1"/>
</dbReference>
<evidence type="ECO:0000256" key="5">
    <source>
        <dbReference type="PROSITE-ProRule" id="PRU00335"/>
    </source>
</evidence>
<evidence type="ECO:0000256" key="3">
    <source>
        <dbReference type="ARBA" id="ARBA00023125"/>
    </source>
</evidence>
<evidence type="ECO:0000259" key="6">
    <source>
        <dbReference type="PROSITE" id="PS50977"/>
    </source>
</evidence>
<dbReference type="RefSeq" id="WP_377812242.1">
    <property type="nucleotide sequence ID" value="NZ_JBHRSJ010000001.1"/>
</dbReference>
<dbReference type="InterPro" id="IPR009057">
    <property type="entry name" value="Homeodomain-like_sf"/>
</dbReference>
<evidence type="ECO:0000313" key="8">
    <source>
        <dbReference type="Proteomes" id="UP001595457"/>
    </source>
</evidence>
<comment type="caution">
    <text evidence="7">The sequence shown here is derived from an EMBL/GenBank/DDBJ whole genome shotgun (WGS) entry which is preliminary data.</text>
</comment>
<dbReference type="Gene3D" id="1.10.357.10">
    <property type="entry name" value="Tetracycline Repressor, domain 2"/>
    <property type="match status" value="1"/>
</dbReference>
<dbReference type="SUPFAM" id="SSF46689">
    <property type="entry name" value="Homeodomain-like"/>
    <property type="match status" value="1"/>
</dbReference>
<gene>
    <name evidence="7" type="ORF">ACFOJE_00380</name>
</gene>
<dbReference type="PRINTS" id="PR00455">
    <property type="entry name" value="HTHTETR"/>
</dbReference>
<dbReference type="InterPro" id="IPR050109">
    <property type="entry name" value="HTH-type_TetR-like_transc_reg"/>
</dbReference>
<organism evidence="7 8">
    <name type="scientific">Azotobacter bryophylli</name>
    <dbReference type="NCBI Taxonomy" id="1986537"/>
    <lineage>
        <taxon>Bacteria</taxon>
        <taxon>Pseudomonadati</taxon>
        <taxon>Pseudomonadota</taxon>
        <taxon>Gammaproteobacteria</taxon>
        <taxon>Pseudomonadales</taxon>
        <taxon>Pseudomonadaceae</taxon>
        <taxon>Azotobacter</taxon>
    </lineage>
</organism>
<sequence>MRRTKEDAEKTRLAILAAAERLFLQHGVSHTSLEQIARAGGVTRGAVYWHFENKAHLFNEMLGQIRLPPERLAQRLSGSAGANPLRELRDLCIEAMANLAGNPQKRNIMTILLRRCEFTEELRYAEERSTAYIDQFIDLCQALFERERERLRPGLSPRLAARTLHATLVGMLSDVLRDPDLFDPLTDAPVMIDTLFCGLIRDWSPAERPALIDSATASDQCGQPSAQP</sequence>
<dbReference type="PANTHER" id="PTHR30055:SF240">
    <property type="entry name" value="HTH-TYPE TRANSCRIPTIONAL REGULATOR ACRR"/>
    <property type="match status" value="1"/>
</dbReference>
<dbReference type="EMBL" id="JBHRSJ010000001">
    <property type="protein sequence ID" value="MFC2970670.1"/>
    <property type="molecule type" value="Genomic_DNA"/>
</dbReference>
<evidence type="ECO:0000313" key="7">
    <source>
        <dbReference type="EMBL" id="MFC2970670.1"/>
    </source>
</evidence>
<dbReference type="InterPro" id="IPR001647">
    <property type="entry name" value="HTH_TetR"/>
</dbReference>
<dbReference type="InterPro" id="IPR013572">
    <property type="entry name" value="Tscrpt_reg_MAATS_C"/>
</dbReference>
<feature type="domain" description="HTH tetR-type" evidence="6">
    <location>
        <begin position="9"/>
        <end position="69"/>
    </location>
</feature>
<dbReference type="PROSITE" id="PS01081">
    <property type="entry name" value="HTH_TETR_1"/>
    <property type="match status" value="1"/>
</dbReference>
<dbReference type="Proteomes" id="UP001595457">
    <property type="component" value="Unassembled WGS sequence"/>
</dbReference>
<dbReference type="Pfam" id="PF08361">
    <property type="entry name" value="TetR_C_2"/>
    <property type="match status" value="1"/>
</dbReference>
<evidence type="ECO:0000256" key="1">
    <source>
        <dbReference type="ARBA" id="ARBA00022491"/>
    </source>
</evidence>
<keyword evidence="3 5" id="KW-0238">DNA-binding</keyword>
<dbReference type="InterPro" id="IPR036271">
    <property type="entry name" value="Tet_transcr_reg_TetR-rel_C_sf"/>
</dbReference>
<dbReference type="Pfam" id="PF00440">
    <property type="entry name" value="TetR_N"/>
    <property type="match status" value="1"/>
</dbReference>
<evidence type="ECO:0000256" key="4">
    <source>
        <dbReference type="ARBA" id="ARBA00023163"/>
    </source>
</evidence>
<keyword evidence="8" id="KW-1185">Reference proteome</keyword>
<dbReference type="PROSITE" id="PS50977">
    <property type="entry name" value="HTH_TETR_2"/>
    <property type="match status" value="1"/>
</dbReference>
<proteinExistence type="predicted"/>
<keyword evidence="4" id="KW-0804">Transcription</keyword>
<dbReference type="InterPro" id="IPR023772">
    <property type="entry name" value="DNA-bd_HTH_TetR-type_CS"/>
</dbReference>
<keyword evidence="1" id="KW-0678">Repressor</keyword>
<evidence type="ECO:0000256" key="2">
    <source>
        <dbReference type="ARBA" id="ARBA00023015"/>
    </source>
</evidence>
<protein>
    <submittedName>
        <fullName evidence="7">TetR family transcriptional regulator</fullName>
    </submittedName>
</protein>
<accession>A0ABV7AN11</accession>
<keyword evidence="2" id="KW-0805">Transcription regulation</keyword>
<name>A0ABV7AN11_9GAMM</name>
<reference evidence="8" key="1">
    <citation type="journal article" date="2019" name="Int. J. Syst. Evol. Microbiol.">
        <title>The Global Catalogue of Microorganisms (GCM) 10K type strain sequencing project: providing services to taxonomists for standard genome sequencing and annotation.</title>
        <authorList>
            <consortium name="The Broad Institute Genomics Platform"/>
            <consortium name="The Broad Institute Genome Sequencing Center for Infectious Disease"/>
            <person name="Wu L."/>
            <person name="Ma J."/>
        </authorList>
    </citation>
    <scope>NUCLEOTIDE SEQUENCE [LARGE SCALE GENOMIC DNA]</scope>
    <source>
        <strain evidence="8">KCTC 62195</strain>
    </source>
</reference>
<feature type="DNA-binding region" description="H-T-H motif" evidence="5">
    <location>
        <begin position="32"/>
        <end position="51"/>
    </location>
</feature>
<dbReference type="PANTHER" id="PTHR30055">
    <property type="entry name" value="HTH-TYPE TRANSCRIPTIONAL REGULATOR RUTR"/>
    <property type="match status" value="1"/>
</dbReference>